<dbReference type="InterPro" id="IPR001138">
    <property type="entry name" value="Zn2Cys6_DnaBD"/>
</dbReference>
<dbReference type="InterPro" id="IPR053178">
    <property type="entry name" value="Osmoadaptation_assoc"/>
</dbReference>
<feature type="compositionally biased region" description="Low complexity" evidence="2">
    <location>
        <begin position="57"/>
        <end position="77"/>
    </location>
</feature>
<accession>A0A6G1H6Z8</accession>
<sequence length="485" mass="53441">MVGVPRSKGCALCVKRRVKCDEARPSCASCVKYGAVCPGYEKGFKFVTARTHRATRRPAQARGDGVGIPGSSSGSGRFSEESAIKSLSGRGTSSLKDNSSPRELNSPDLQLVQHTARLIDDFSRGSSEVMGNAIMRWFLFLPSRLGDNELLDAAVRCFTAYHVGNQRKDQAIVNYGRSTYVQALSKLRKTLGVKGSNVEAETLCAAMVLCLYELFGSATGHDTWKQHARGISQLIQIRGAKSYQNSFDRAMLVGFRGVIISDALFSGKPCFLAEPEWQRVIAIPIDCNLSPDLHDLVEEFSSLLAQCPALIGEAYDTRKAVMCGMVDLNAISSLIGRTLDLRDRLHCWYDRFSLYVPPPAEMHSARNDLLFSIAFIYPDFTTATIFCGYWACCIIVAEILTACQYDSGCPTNTTELVTKICSSVEYNGQGILGPYRMGFSLGVAYEVSNASIRTWIRDRLGEMSRNYVAISPESFPDVSQQRFPD</sequence>
<keyword evidence="5" id="KW-1185">Reference proteome</keyword>
<dbReference type="CDD" id="cd00067">
    <property type="entry name" value="GAL4"/>
    <property type="match status" value="1"/>
</dbReference>
<evidence type="ECO:0000256" key="1">
    <source>
        <dbReference type="ARBA" id="ARBA00023242"/>
    </source>
</evidence>
<dbReference type="Gene3D" id="4.10.240.10">
    <property type="entry name" value="Zn(2)-C6 fungal-type DNA-binding domain"/>
    <property type="match status" value="1"/>
</dbReference>
<evidence type="ECO:0000313" key="5">
    <source>
        <dbReference type="Proteomes" id="UP000800041"/>
    </source>
</evidence>
<dbReference type="PANTHER" id="PTHR38111:SF5">
    <property type="entry name" value="TRANSCRIPTION FACTOR DOMAIN-CONTAINING PROTEIN"/>
    <property type="match status" value="1"/>
</dbReference>
<name>A0A6G1H6Z8_9PEZI</name>
<feature type="domain" description="Zn(2)-C6 fungal-type" evidence="3">
    <location>
        <begin position="9"/>
        <end position="37"/>
    </location>
</feature>
<dbReference type="PROSITE" id="PS50048">
    <property type="entry name" value="ZN2_CY6_FUNGAL_2"/>
    <property type="match status" value="1"/>
</dbReference>
<dbReference type="SUPFAM" id="SSF57701">
    <property type="entry name" value="Zn2/Cys6 DNA-binding domain"/>
    <property type="match status" value="1"/>
</dbReference>
<evidence type="ECO:0000259" key="3">
    <source>
        <dbReference type="PROSITE" id="PS50048"/>
    </source>
</evidence>
<organism evidence="4 5">
    <name type="scientific">Aulographum hederae CBS 113979</name>
    <dbReference type="NCBI Taxonomy" id="1176131"/>
    <lineage>
        <taxon>Eukaryota</taxon>
        <taxon>Fungi</taxon>
        <taxon>Dikarya</taxon>
        <taxon>Ascomycota</taxon>
        <taxon>Pezizomycotina</taxon>
        <taxon>Dothideomycetes</taxon>
        <taxon>Pleosporomycetidae</taxon>
        <taxon>Aulographales</taxon>
        <taxon>Aulographaceae</taxon>
    </lineage>
</organism>
<dbReference type="InterPro" id="IPR036864">
    <property type="entry name" value="Zn2-C6_fun-type_DNA-bd_sf"/>
</dbReference>
<reference evidence="4" key="1">
    <citation type="journal article" date="2020" name="Stud. Mycol.">
        <title>101 Dothideomycetes genomes: a test case for predicting lifestyles and emergence of pathogens.</title>
        <authorList>
            <person name="Haridas S."/>
            <person name="Albert R."/>
            <person name="Binder M."/>
            <person name="Bloem J."/>
            <person name="Labutti K."/>
            <person name="Salamov A."/>
            <person name="Andreopoulos B."/>
            <person name="Baker S."/>
            <person name="Barry K."/>
            <person name="Bills G."/>
            <person name="Bluhm B."/>
            <person name="Cannon C."/>
            <person name="Castanera R."/>
            <person name="Culley D."/>
            <person name="Daum C."/>
            <person name="Ezra D."/>
            <person name="Gonzalez J."/>
            <person name="Henrissat B."/>
            <person name="Kuo A."/>
            <person name="Liang C."/>
            <person name="Lipzen A."/>
            <person name="Lutzoni F."/>
            <person name="Magnuson J."/>
            <person name="Mondo S."/>
            <person name="Nolan M."/>
            <person name="Ohm R."/>
            <person name="Pangilinan J."/>
            <person name="Park H.-J."/>
            <person name="Ramirez L."/>
            <person name="Alfaro M."/>
            <person name="Sun H."/>
            <person name="Tritt A."/>
            <person name="Yoshinaga Y."/>
            <person name="Zwiers L.-H."/>
            <person name="Turgeon B."/>
            <person name="Goodwin S."/>
            <person name="Spatafora J."/>
            <person name="Crous P."/>
            <person name="Grigoriev I."/>
        </authorList>
    </citation>
    <scope>NUCLEOTIDE SEQUENCE</scope>
    <source>
        <strain evidence="4">CBS 113979</strain>
    </source>
</reference>
<dbReference type="Pfam" id="PF00172">
    <property type="entry name" value="Zn_clus"/>
    <property type="match status" value="1"/>
</dbReference>
<gene>
    <name evidence="4" type="ORF">K402DRAFT_402205</name>
</gene>
<evidence type="ECO:0000313" key="4">
    <source>
        <dbReference type="EMBL" id="KAF1988996.1"/>
    </source>
</evidence>
<dbReference type="OrthoDB" id="4314040at2759"/>
<protein>
    <submittedName>
        <fullName evidence="4">C6 zinc finger domain protein</fullName>
    </submittedName>
</protein>
<dbReference type="GO" id="GO:0008270">
    <property type="term" value="F:zinc ion binding"/>
    <property type="evidence" value="ECO:0007669"/>
    <property type="project" value="InterPro"/>
</dbReference>
<evidence type="ECO:0000256" key="2">
    <source>
        <dbReference type="SAM" id="MobiDB-lite"/>
    </source>
</evidence>
<dbReference type="AlphaFoldDB" id="A0A6G1H6Z8"/>
<dbReference type="GO" id="GO:0000981">
    <property type="term" value="F:DNA-binding transcription factor activity, RNA polymerase II-specific"/>
    <property type="evidence" value="ECO:0007669"/>
    <property type="project" value="InterPro"/>
</dbReference>
<dbReference type="Pfam" id="PF11951">
    <property type="entry name" value="Fungal_trans_2"/>
    <property type="match status" value="1"/>
</dbReference>
<dbReference type="EMBL" id="ML977146">
    <property type="protein sequence ID" value="KAF1988996.1"/>
    <property type="molecule type" value="Genomic_DNA"/>
</dbReference>
<dbReference type="InterPro" id="IPR021858">
    <property type="entry name" value="Fun_TF"/>
</dbReference>
<dbReference type="PANTHER" id="PTHR38111">
    <property type="entry name" value="ZN(2)-C6 FUNGAL-TYPE DOMAIN-CONTAINING PROTEIN-RELATED"/>
    <property type="match status" value="1"/>
</dbReference>
<keyword evidence="1" id="KW-0539">Nucleus</keyword>
<feature type="region of interest" description="Disordered" evidence="2">
    <location>
        <begin position="54"/>
        <end position="107"/>
    </location>
</feature>
<dbReference type="SMART" id="SM00066">
    <property type="entry name" value="GAL4"/>
    <property type="match status" value="1"/>
</dbReference>
<feature type="compositionally biased region" description="Polar residues" evidence="2">
    <location>
        <begin position="89"/>
        <end position="103"/>
    </location>
</feature>
<dbReference type="Proteomes" id="UP000800041">
    <property type="component" value="Unassembled WGS sequence"/>
</dbReference>
<proteinExistence type="predicted"/>